<protein>
    <submittedName>
        <fullName evidence="1">Uncharacterized protein</fullName>
    </submittedName>
</protein>
<reference evidence="1" key="1">
    <citation type="submission" date="2016-10" db="EMBL/GenBank/DDBJ databases">
        <title>The High Quality Genome of Vibrio alginolyticus K01M1.</title>
        <authorList>
            <person name="Wendling C."/>
            <person name="Chibani C.M."/>
            <person name="Hertel R."/>
            <person name="Sproer C."/>
            <person name="Bunk B."/>
            <person name="Overmann J."/>
            <person name="Roth O."/>
            <person name="Liesegang H."/>
        </authorList>
    </citation>
    <scope>NUCLEOTIDE SEQUENCE</scope>
    <source>
        <strain evidence="1">K05K4</strain>
        <plasmid evidence="1">pL289</plasmid>
    </source>
</reference>
<gene>
    <name evidence="1" type="ORF">K05K4_51040</name>
</gene>
<accession>A0A1W6UFG7</accession>
<proteinExistence type="predicted"/>
<organism evidence="1">
    <name type="scientific">Vibrio alginolyticus</name>
    <dbReference type="NCBI Taxonomy" id="663"/>
    <lineage>
        <taxon>Bacteria</taxon>
        <taxon>Pseudomonadati</taxon>
        <taxon>Pseudomonadota</taxon>
        <taxon>Gammaproteobacteria</taxon>
        <taxon>Vibrionales</taxon>
        <taxon>Vibrionaceae</taxon>
        <taxon>Vibrio</taxon>
    </lineage>
</organism>
<keyword evidence="1" id="KW-0614">Plasmid</keyword>
<dbReference type="RefSeq" id="WP_086048422.1">
    <property type="nucleotide sequence ID" value="NZ_CP017893.1"/>
</dbReference>
<name>A0A1W6UFG7_VIBAL</name>
<evidence type="ECO:0000313" key="1">
    <source>
        <dbReference type="EMBL" id="ARP21806.1"/>
    </source>
</evidence>
<dbReference type="EMBL" id="CP017904">
    <property type="protein sequence ID" value="ARP21806.1"/>
    <property type="molecule type" value="Genomic_DNA"/>
</dbReference>
<sequence>MRNEKKIANEAMSHLMKVKPAPLNINNLKQIVDSKCTGSHTVQGKVIVFSTLGSTAHHELNKLTKLAHEKAHNRLYKASPKLAVIGTEPGSISKHYNSSDNSLTNRVSLKQLEHNAQKIDLLMNINKATASSSRSLTRQVKPERELISSFVFAASVVSLMEQNKEIASQLIEEFIHLLDKFPKEFEEMFGGNVENIERFLSETFTVAEVSELVEKITNVLEHFPDPNSEFVIELALQAIDKVINEFESAKTPILNDFLQLQLNPEMSPLDLSIGPMRVRDADKERYKQALLDHQPSSELLPDSLLNLEIVNQVIGPVVESVIRKHVENRISMANIIEGELNRLNHKLHEETNQIYLDNVVVTSSDISAPSPYDLPFQPI</sequence>
<geneLocation type="plasmid" evidence="1">
    <name>pL289</name>
</geneLocation>
<dbReference type="AlphaFoldDB" id="A0A1W6UFG7"/>